<gene>
    <name evidence="2" type="ORF">QT711_04665</name>
</gene>
<dbReference type="Gene3D" id="3.30.70.270">
    <property type="match status" value="1"/>
</dbReference>
<feature type="domain" description="GGDEF" evidence="1">
    <location>
        <begin position="1"/>
        <end position="63"/>
    </location>
</feature>
<protein>
    <submittedName>
        <fullName evidence="2">Diguanylate cyclase</fullName>
        <ecNumber evidence="2">2.7.7.65</ecNumber>
    </submittedName>
</protein>
<dbReference type="InterPro" id="IPR043128">
    <property type="entry name" value="Rev_trsase/Diguanyl_cyclase"/>
</dbReference>
<dbReference type="GO" id="GO:0052621">
    <property type="term" value="F:diguanylate cyclase activity"/>
    <property type="evidence" value="ECO:0007669"/>
    <property type="project" value="UniProtKB-EC"/>
</dbReference>
<sequence>MAELVQTVRDLKVEKDGALIPLSMSVASNRNGEIKSFEALFHDADMALYEAKQNGKNQIYVMN</sequence>
<evidence type="ECO:0000313" key="3">
    <source>
        <dbReference type="Proteomes" id="UP001282284"/>
    </source>
</evidence>
<dbReference type="EMBL" id="JAUBDI010000003">
    <property type="protein sequence ID" value="MDW0112467.1"/>
    <property type="molecule type" value="Genomic_DNA"/>
</dbReference>
<comment type="caution">
    <text evidence="2">The sequence shown here is derived from an EMBL/GenBank/DDBJ whole genome shotgun (WGS) entry which is preliminary data.</text>
</comment>
<proteinExistence type="predicted"/>
<reference evidence="2 3" key="1">
    <citation type="submission" date="2023-06" db="EMBL/GenBank/DDBJ databases">
        <title>Sporosarcina sp. nov., isolated from Korean traditional fermented seafood 'Jeotgal'.</title>
        <authorList>
            <person name="Yang A.I."/>
            <person name="Shin N.-R."/>
        </authorList>
    </citation>
    <scope>NUCLEOTIDE SEQUENCE [LARGE SCALE GENOMIC DNA]</scope>
    <source>
        <strain evidence="2 3">KCTC13119</strain>
    </source>
</reference>
<dbReference type="SUPFAM" id="SSF55073">
    <property type="entry name" value="Nucleotide cyclase"/>
    <property type="match status" value="1"/>
</dbReference>
<dbReference type="RefSeq" id="WP_317942603.1">
    <property type="nucleotide sequence ID" value="NZ_JAUBDI010000003.1"/>
</dbReference>
<evidence type="ECO:0000259" key="1">
    <source>
        <dbReference type="PROSITE" id="PS50887"/>
    </source>
</evidence>
<organism evidence="2 3">
    <name type="scientific">Sporosarcina saromensis</name>
    <dbReference type="NCBI Taxonomy" id="359365"/>
    <lineage>
        <taxon>Bacteria</taxon>
        <taxon>Bacillati</taxon>
        <taxon>Bacillota</taxon>
        <taxon>Bacilli</taxon>
        <taxon>Bacillales</taxon>
        <taxon>Caryophanaceae</taxon>
        <taxon>Sporosarcina</taxon>
    </lineage>
</organism>
<name>A0ABU4G668_9BACL</name>
<keyword evidence="2" id="KW-0808">Transferase</keyword>
<dbReference type="EC" id="2.7.7.65" evidence="2"/>
<keyword evidence="2" id="KW-0548">Nucleotidyltransferase</keyword>
<evidence type="ECO:0000313" key="2">
    <source>
        <dbReference type="EMBL" id="MDW0112467.1"/>
    </source>
</evidence>
<dbReference type="PROSITE" id="PS50887">
    <property type="entry name" value="GGDEF"/>
    <property type="match status" value="1"/>
</dbReference>
<accession>A0ABU4G668</accession>
<dbReference type="InterPro" id="IPR029787">
    <property type="entry name" value="Nucleotide_cyclase"/>
</dbReference>
<keyword evidence="3" id="KW-1185">Reference proteome</keyword>
<dbReference type="Pfam" id="PF00990">
    <property type="entry name" value="GGDEF"/>
    <property type="match status" value="1"/>
</dbReference>
<dbReference type="Proteomes" id="UP001282284">
    <property type="component" value="Unassembled WGS sequence"/>
</dbReference>
<dbReference type="InterPro" id="IPR000160">
    <property type="entry name" value="GGDEF_dom"/>
</dbReference>